<accession>A0A365H248</accession>
<dbReference type="Proteomes" id="UP000251891">
    <property type="component" value="Unassembled WGS sequence"/>
</dbReference>
<dbReference type="Gene3D" id="3.30.530.20">
    <property type="match status" value="1"/>
</dbReference>
<dbReference type="PANTHER" id="PTHR39683">
    <property type="entry name" value="CONSERVED PROTEIN TB16.3"/>
    <property type="match status" value="1"/>
</dbReference>
<name>A0A365H248_9ACTN</name>
<dbReference type="InterPro" id="IPR019587">
    <property type="entry name" value="Polyketide_cyclase/dehydratase"/>
</dbReference>
<dbReference type="InterPro" id="IPR023393">
    <property type="entry name" value="START-like_dom_sf"/>
</dbReference>
<protein>
    <submittedName>
        <fullName evidence="1">Cyclase</fullName>
    </submittedName>
</protein>
<organism evidence="1 2">
    <name type="scientific">Actinomadura craniellae</name>
    <dbReference type="NCBI Taxonomy" id="2231787"/>
    <lineage>
        <taxon>Bacteria</taxon>
        <taxon>Bacillati</taxon>
        <taxon>Actinomycetota</taxon>
        <taxon>Actinomycetes</taxon>
        <taxon>Streptosporangiales</taxon>
        <taxon>Thermomonosporaceae</taxon>
        <taxon>Actinomadura</taxon>
    </lineage>
</organism>
<dbReference type="RefSeq" id="WP_111869802.1">
    <property type="nucleotide sequence ID" value="NZ_QLYX01000010.1"/>
</dbReference>
<dbReference type="SUPFAM" id="SSF55961">
    <property type="entry name" value="Bet v1-like"/>
    <property type="match status" value="1"/>
</dbReference>
<gene>
    <name evidence="1" type="ORF">DPM19_21685</name>
</gene>
<evidence type="ECO:0000313" key="2">
    <source>
        <dbReference type="Proteomes" id="UP000251891"/>
    </source>
</evidence>
<dbReference type="Pfam" id="PF10604">
    <property type="entry name" value="Polyketide_cyc2"/>
    <property type="match status" value="1"/>
</dbReference>
<dbReference type="PANTHER" id="PTHR39683:SF4">
    <property type="entry name" value="COENZYME Q-BINDING PROTEIN COQ10 START DOMAIN-CONTAINING PROTEIN"/>
    <property type="match status" value="1"/>
</dbReference>
<dbReference type="AlphaFoldDB" id="A0A365H248"/>
<keyword evidence="2" id="KW-1185">Reference proteome</keyword>
<evidence type="ECO:0000313" key="1">
    <source>
        <dbReference type="EMBL" id="RAY13108.1"/>
    </source>
</evidence>
<sequence length="145" mass="15960">MADRTSSSITIHAKRDEVMAVIADLENYPVWAGGIRAVEVLEAGPDGRPARARLTIDAGPIRDTYGLVYHWEPDDTGVRWELVEKGNVVTALHGSYTLAESGAGTEVTYELALDSSMPMIGLLKRRGEKMIIDSALKDLKRHVER</sequence>
<proteinExistence type="predicted"/>
<reference evidence="1 2" key="1">
    <citation type="submission" date="2018-06" db="EMBL/GenBank/DDBJ databases">
        <title>Actinomadura craniellae sp. nov. isolated from marine sponge Craniella sp.</title>
        <authorList>
            <person name="Li L."/>
            <person name="Xu Q.H."/>
            <person name="Lin H.W."/>
            <person name="Lu Y.H."/>
        </authorList>
    </citation>
    <scope>NUCLEOTIDE SEQUENCE [LARGE SCALE GENOMIC DNA]</scope>
    <source>
        <strain evidence="1 2">LHW63021</strain>
    </source>
</reference>
<dbReference type="EMBL" id="QLYX01000010">
    <property type="protein sequence ID" value="RAY13108.1"/>
    <property type="molecule type" value="Genomic_DNA"/>
</dbReference>
<dbReference type="CDD" id="cd07819">
    <property type="entry name" value="SRPBCC_2"/>
    <property type="match status" value="1"/>
</dbReference>
<dbReference type="OrthoDB" id="5243015at2"/>
<comment type="caution">
    <text evidence="1">The sequence shown here is derived from an EMBL/GenBank/DDBJ whole genome shotgun (WGS) entry which is preliminary data.</text>
</comment>